<feature type="compositionally biased region" description="Polar residues" evidence="1">
    <location>
        <begin position="555"/>
        <end position="568"/>
    </location>
</feature>
<feature type="region of interest" description="Disordered" evidence="1">
    <location>
        <begin position="63"/>
        <end position="85"/>
    </location>
</feature>
<feature type="region of interest" description="Disordered" evidence="1">
    <location>
        <begin position="627"/>
        <end position="841"/>
    </location>
</feature>
<feature type="region of interest" description="Disordered" evidence="1">
    <location>
        <begin position="526"/>
        <end position="568"/>
    </location>
</feature>
<name>A0A9P6ET49_9AGAR</name>
<organism evidence="2 3">
    <name type="scientific">Crepidotus variabilis</name>
    <dbReference type="NCBI Taxonomy" id="179855"/>
    <lineage>
        <taxon>Eukaryota</taxon>
        <taxon>Fungi</taxon>
        <taxon>Dikarya</taxon>
        <taxon>Basidiomycota</taxon>
        <taxon>Agaricomycotina</taxon>
        <taxon>Agaricomycetes</taxon>
        <taxon>Agaricomycetidae</taxon>
        <taxon>Agaricales</taxon>
        <taxon>Agaricineae</taxon>
        <taxon>Crepidotaceae</taxon>
        <taxon>Crepidotus</taxon>
    </lineage>
</organism>
<comment type="caution">
    <text evidence="2">The sequence shown here is derived from an EMBL/GenBank/DDBJ whole genome shotgun (WGS) entry which is preliminary data.</text>
</comment>
<feature type="compositionally biased region" description="Basic residues" evidence="1">
    <location>
        <begin position="639"/>
        <end position="649"/>
    </location>
</feature>
<proteinExistence type="predicted"/>
<accession>A0A9P6ET49</accession>
<evidence type="ECO:0000313" key="2">
    <source>
        <dbReference type="EMBL" id="KAF9534343.1"/>
    </source>
</evidence>
<dbReference type="Proteomes" id="UP000807306">
    <property type="component" value="Unassembled WGS sequence"/>
</dbReference>
<gene>
    <name evidence="2" type="ORF">CPB83DRAFT_329993</name>
</gene>
<evidence type="ECO:0000313" key="3">
    <source>
        <dbReference type="Proteomes" id="UP000807306"/>
    </source>
</evidence>
<reference evidence="2" key="1">
    <citation type="submission" date="2020-11" db="EMBL/GenBank/DDBJ databases">
        <authorList>
            <consortium name="DOE Joint Genome Institute"/>
            <person name="Ahrendt S."/>
            <person name="Riley R."/>
            <person name="Andreopoulos W."/>
            <person name="Labutti K."/>
            <person name="Pangilinan J."/>
            <person name="Ruiz-Duenas F.J."/>
            <person name="Barrasa J.M."/>
            <person name="Sanchez-Garcia M."/>
            <person name="Camarero S."/>
            <person name="Miyauchi S."/>
            <person name="Serrano A."/>
            <person name="Linde D."/>
            <person name="Babiker R."/>
            <person name="Drula E."/>
            <person name="Ayuso-Fernandez I."/>
            <person name="Pacheco R."/>
            <person name="Padilla G."/>
            <person name="Ferreira P."/>
            <person name="Barriuso J."/>
            <person name="Kellner H."/>
            <person name="Castanera R."/>
            <person name="Alfaro M."/>
            <person name="Ramirez L."/>
            <person name="Pisabarro A.G."/>
            <person name="Kuo A."/>
            <person name="Tritt A."/>
            <person name="Lipzen A."/>
            <person name="He G."/>
            <person name="Yan M."/>
            <person name="Ng V."/>
            <person name="Cullen D."/>
            <person name="Martin F."/>
            <person name="Rosso M.-N."/>
            <person name="Henrissat B."/>
            <person name="Hibbett D."/>
            <person name="Martinez A.T."/>
            <person name="Grigoriev I.V."/>
        </authorList>
    </citation>
    <scope>NUCLEOTIDE SEQUENCE</scope>
    <source>
        <strain evidence="2">CBS 506.95</strain>
    </source>
</reference>
<dbReference type="AlphaFoldDB" id="A0A9P6ET49"/>
<dbReference type="EMBL" id="MU157826">
    <property type="protein sequence ID" value="KAF9534343.1"/>
    <property type="molecule type" value="Genomic_DNA"/>
</dbReference>
<protein>
    <submittedName>
        <fullName evidence="2">Uncharacterized protein</fullName>
    </submittedName>
</protein>
<dbReference type="OrthoDB" id="2564267at2759"/>
<feature type="compositionally biased region" description="Acidic residues" evidence="1">
    <location>
        <begin position="688"/>
        <end position="699"/>
    </location>
</feature>
<evidence type="ECO:0000256" key="1">
    <source>
        <dbReference type="SAM" id="MobiDB-lite"/>
    </source>
</evidence>
<feature type="compositionally biased region" description="Basic and acidic residues" evidence="1">
    <location>
        <begin position="627"/>
        <end position="638"/>
    </location>
</feature>
<sequence length="940" mass="103618">MANPAAFSRLQLAAALIEYDNDPDDPDAPHRSAKESAIFAHLRRNPAARPDVGRRKSDYLEISLPSEGGTTSGLEPTMVGTRRSRRISKASTLAMKNPFGVDGQTEMDLAEEDEEQELEVDLQSWGLDAFMPKDKKSAKAKGREPAASIRSKLAVPEHEAPVVNRGRGVVTSRSMNLEGQFEFENATIVDRRRSFGSPLELVCAEDHDIEIPRRRAASRASLLSHADPTSILPFPTSPVRSPTPGMDTYETMTPITHERKYSTASLGSRYALDNTETAGRRQSMTSIGMGMLLPEEGEEENPFTIERPTNTSRFDPKAVLVGERPRSHSNASLGSRMMLENDVTSIMTGDPYPRDRPYSTMDLLRPKVLVMPSPLQSIVPASEPTPAHRVVEGFESSKDGPPLPPGARATRRLSASLGSGPLANAFTPNPMMDLTPSQKIFRNTLVVGGQSPLLDSDIPRAREDGEQIILDPVVPEIVVPPVVEEPLTPHGRPAGKLYGKSLIDDLEARKQEMRGKQRVFRGDERPSMMARTSTRSSTFIDPATLKSGPKRVSSFDPQSNLTRNGSQTMKPLLTFDSEENLSPNRLSPGVARAQGARSVFGTDTLWESEMEKLKIIQVREAEEEAARHKFEAEAESKKDKKGKRKKKGKGTPEIEQPVITPVLAPVEPPTLPDIQRASTRRPLPKPDIDDEDSESDDDPVPVQKTHRTSESWHAGSSDEEGNGPRRTTGVGLRYPSQRRPAASAPDEDSDEDVPLAATVHKAIARATMATYPQDDSDDEDKPLVQVLQRAAAHTSPLRSRTNVLPVNKGNDSDDDDQPLGLRTSRIPPMSHGGDEDEDDMPLAFHPEQQRRTQFQMFTQQQQQAQQQQMMMQAQMQNTMYMNAQASMMGSFYGVPPVMGPMPMMPMQAPIPIPSPPPLVDEAKFGRVDRWRRDVAVDGSN</sequence>
<keyword evidence="3" id="KW-1185">Reference proteome</keyword>